<dbReference type="PANTHER" id="PTHR42194:SF1">
    <property type="entry name" value="UPF0276 PROTEIN HI_1600"/>
    <property type="match status" value="1"/>
</dbReference>
<keyword evidence="2" id="KW-1185">Reference proteome</keyword>
<dbReference type="Proteomes" id="UP001610631">
    <property type="component" value="Unassembled WGS sequence"/>
</dbReference>
<dbReference type="RefSeq" id="WP_395507710.1">
    <property type="nucleotide sequence ID" value="NZ_JBBDHD010000002.1"/>
</dbReference>
<dbReference type="PANTHER" id="PTHR42194">
    <property type="entry name" value="UPF0276 PROTEIN HI_1600"/>
    <property type="match status" value="1"/>
</dbReference>
<dbReference type="EMBL" id="JBBDHD010000002">
    <property type="protein sequence ID" value="MFH7593746.1"/>
    <property type="molecule type" value="Genomic_DNA"/>
</dbReference>
<gene>
    <name evidence="1" type="ORF">WDV06_01395</name>
</gene>
<protein>
    <submittedName>
        <fullName evidence="1">DUF692 family multinuclear iron-containing protein</fullName>
    </submittedName>
</protein>
<name>A0ABW7P6L6_9ACTN</name>
<accession>A0ABW7P6L6</accession>
<evidence type="ECO:0000313" key="1">
    <source>
        <dbReference type="EMBL" id="MFH7593746.1"/>
    </source>
</evidence>
<comment type="caution">
    <text evidence="1">The sequence shown here is derived from an EMBL/GenBank/DDBJ whole genome shotgun (WGS) entry which is preliminary data.</text>
</comment>
<dbReference type="Pfam" id="PF05114">
    <property type="entry name" value="MbnB_TglH_ChrH"/>
    <property type="match status" value="1"/>
</dbReference>
<evidence type="ECO:0000313" key="2">
    <source>
        <dbReference type="Proteomes" id="UP001610631"/>
    </source>
</evidence>
<organism evidence="1 2">
    <name type="scientific">Streptomyces racemochromogenes</name>
    <dbReference type="NCBI Taxonomy" id="67353"/>
    <lineage>
        <taxon>Bacteria</taxon>
        <taxon>Bacillati</taxon>
        <taxon>Actinomycetota</taxon>
        <taxon>Actinomycetes</taxon>
        <taxon>Kitasatosporales</taxon>
        <taxon>Streptomycetaceae</taxon>
        <taxon>Streptomyces</taxon>
    </lineage>
</organism>
<dbReference type="InterPro" id="IPR007801">
    <property type="entry name" value="MbnB/TglH/ChrH"/>
</dbReference>
<proteinExistence type="predicted"/>
<dbReference type="Gene3D" id="3.20.20.150">
    <property type="entry name" value="Divalent-metal-dependent TIM barrel enzymes"/>
    <property type="match status" value="1"/>
</dbReference>
<sequence length="387" mass="42883">MQTTVQAVRPVRDDLLRVGGAFTPGFLDPDPSRRLAIVGENPFLEFGFNEWRKWEGLDGVPAVPEFSLHLGRTAICEGPREQARYIDYVMDQSATRRNKPTSIGVHVTGDRALGGGSFGLHSYFTGTKEEEQRAVRFLSDLHRTSGLPVWVENANCYSASARGILDAWQAVTRICESTGTGLIVDLAHLYIDAVNCGVPVEVLLGAIPWSQVVELHLSGVRTGRDGTLHDGHSEAVHEGVWSLLDTVLDQRLITETEPVTVIVEHADLTWTDRADQYYADFARAESVLERHRRAITGGAADTEPHDYGVPYCRAYLRQLCNGWIPGLAQASEQRGLSYTDLFDQWVDDVRARGKRIVLNLDEIPPAERPGAVSAPQDLLAYAKEKLR</sequence>
<reference evidence="1 2" key="1">
    <citation type="submission" date="2024-03" db="EMBL/GenBank/DDBJ databases">
        <title>Whole genome sequencing of Streptomyces racemochromogenes, to identify antimicrobial biosynthetic gene clusters.</title>
        <authorList>
            <person name="Suryawanshi P."/>
            <person name="Krishnaraj P.U."/>
            <person name="Arun Y.P."/>
            <person name="Suryawanshi M.P."/>
            <person name="Rakshit O."/>
        </authorList>
    </citation>
    <scope>NUCLEOTIDE SEQUENCE [LARGE SCALE GENOMIC DNA]</scope>
    <source>
        <strain evidence="1 2">AUDT626</strain>
    </source>
</reference>